<evidence type="ECO:0000256" key="5">
    <source>
        <dbReference type="ARBA" id="ARBA00022692"/>
    </source>
</evidence>
<comment type="similarity">
    <text evidence="2">Belongs to the GRP transporter (TC 2.A.7.5) family.</text>
</comment>
<evidence type="ECO:0000256" key="7">
    <source>
        <dbReference type="ARBA" id="ARBA00023136"/>
    </source>
</evidence>
<dbReference type="EMBL" id="CP007646">
    <property type="protein sequence ID" value="AIR09797.1"/>
    <property type="molecule type" value="Genomic_DNA"/>
</dbReference>
<evidence type="ECO:0000313" key="9">
    <source>
        <dbReference type="EMBL" id="AIR09797.1"/>
    </source>
</evidence>
<dbReference type="Proteomes" id="UP000094723">
    <property type="component" value="Chromosome"/>
</dbReference>
<dbReference type="CDD" id="cd23110">
    <property type="entry name" value="GRP"/>
    <property type="match status" value="1"/>
</dbReference>
<evidence type="ECO:0000313" key="11">
    <source>
        <dbReference type="EMBL" id="ARU20109.1"/>
    </source>
</evidence>
<evidence type="ECO:0000256" key="2">
    <source>
        <dbReference type="ARBA" id="ARBA00006117"/>
    </source>
</evidence>
<keyword evidence="4 10" id="KW-0762">Sugar transport</keyword>
<feature type="transmembrane region" description="Helical" evidence="8">
    <location>
        <begin position="268"/>
        <end position="287"/>
    </location>
</feature>
<evidence type="ECO:0000256" key="1">
    <source>
        <dbReference type="ARBA" id="ARBA00004651"/>
    </source>
</evidence>
<reference evidence="11 18" key="4">
    <citation type="submission" date="2017-04" db="EMBL/GenBank/DDBJ databases">
        <title>Complete genome sequence of Lactobacillus salivarius ZLS006, a probiotic strain isolated from healthy piglet.</title>
        <authorList>
            <person name="Zhang D."/>
        </authorList>
    </citation>
    <scope>NUCLEOTIDE SEQUENCE [LARGE SCALE GENOMIC DNA]</scope>
    <source>
        <strain evidence="11 18">ZLS006</strain>
    </source>
</reference>
<dbReference type="PANTHER" id="PTHR16119">
    <property type="entry name" value="TRANSMEMBRANE PROTEIN 144"/>
    <property type="match status" value="1"/>
</dbReference>
<dbReference type="InterPro" id="IPR037185">
    <property type="entry name" value="EmrE-like"/>
</dbReference>
<dbReference type="EMBL" id="CP123971">
    <property type="protein sequence ID" value="WII28594.1"/>
    <property type="molecule type" value="Genomic_DNA"/>
</dbReference>
<reference evidence="12" key="5">
    <citation type="submission" date="2023-02" db="EMBL/GenBank/DDBJ databases">
        <title>Draft Whole-Genome Sequences of competitive exclusion Lactobacillus salivarius strains for Poultry.</title>
        <authorList>
            <person name="Ma L.M."/>
            <person name="Lopez-Guerra N."/>
            <person name="Zhang G."/>
        </authorList>
    </citation>
    <scope>NUCLEOTIDE SEQUENCE</scope>
    <source>
        <strain evidence="12">Salm-9</strain>
    </source>
</reference>
<feature type="transmembrane region" description="Helical" evidence="8">
    <location>
        <begin position="211"/>
        <end position="230"/>
    </location>
</feature>
<dbReference type="GO" id="GO:0005886">
    <property type="term" value="C:plasma membrane"/>
    <property type="evidence" value="ECO:0007669"/>
    <property type="project" value="UniProtKB-SubCell"/>
</dbReference>
<feature type="transmembrane region" description="Helical" evidence="8">
    <location>
        <begin position="179"/>
        <end position="199"/>
    </location>
</feature>
<evidence type="ECO:0000313" key="16">
    <source>
        <dbReference type="Proteomes" id="UP000094723"/>
    </source>
</evidence>
<evidence type="ECO:0000313" key="18">
    <source>
        <dbReference type="Proteomes" id="UP000195378"/>
    </source>
</evidence>
<gene>
    <name evidence="13" type="ORF">B6U56_00165</name>
    <name evidence="11" type="ORF">B7R82_09295</name>
    <name evidence="10" type="ORF">BHF65_02360</name>
    <name evidence="9" type="ORF">LSJ_0024</name>
    <name evidence="12" type="ORF">PV940_05990</name>
    <name evidence="14" type="ORF">QFE45_00130</name>
</gene>
<organism evidence="9 15">
    <name type="scientific">Ligilactobacillus salivarius</name>
    <dbReference type="NCBI Taxonomy" id="1624"/>
    <lineage>
        <taxon>Bacteria</taxon>
        <taxon>Bacillati</taxon>
        <taxon>Bacillota</taxon>
        <taxon>Bacilli</taxon>
        <taxon>Lactobacillales</taxon>
        <taxon>Lactobacillaceae</taxon>
        <taxon>Ligilactobacillus</taxon>
    </lineage>
</organism>
<dbReference type="AlphaFoldDB" id="A0A089RT21"/>
<reference evidence="13 17" key="3">
    <citation type="submission" date="2017-03" db="EMBL/GenBank/DDBJ databases">
        <title>Phylogenomics and comparative genomics of Lactobacillus salivarius, a mammalian gut commensal.</title>
        <authorList>
            <person name="Harris H.M."/>
        </authorList>
    </citation>
    <scope>NUCLEOTIDE SEQUENCE [LARGE SCALE GENOMIC DNA]</scope>
    <source>
        <strain evidence="13 17">JCM 1047</strain>
    </source>
</reference>
<evidence type="ECO:0000313" key="17">
    <source>
        <dbReference type="Proteomes" id="UP000192575"/>
    </source>
</evidence>
<feature type="transmembrane region" description="Helical" evidence="8">
    <location>
        <begin position="44"/>
        <end position="71"/>
    </location>
</feature>
<evidence type="ECO:0000313" key="15">
    <source>
        <dbReference type="Proteomes" id="UP000029488"/>
    </source>
</evidence>
<evidence type="ECO:0000313" key="14">
    <source>
        <dbReference type="EMBL" id="WII28594.1"/>
    </source>
</evidence>
<feature type="transmembrane region" description="Helical" evidence="8">
    <location>
        <begin position="242"/>
        <end position="259"/>
    </location>
</feature>
<evidence type="ECO:0000256" key="4">
    <source>
        <dbReference type="ARBA" id="ARBA00022597"/>
    </source>
</evidence>
<dbReference type="Proteomes" id="UP000195378">
    <property type="component" value="Chromosome"/>
</dbReference>
<reference evidence="9 15" key="1">
    <citation type="journal article" date="2014" name="BMC Genomics">
        <title>Unusual genome complexity in Lactobacillus salivarius JCM1046.</title>
        <authorList>
            <person name="Raftis E.J."/>
            <person name="Forde B.M."/>
            <person name="Claesson M.J."/>
            <person name="O'Toole P.W."/>
        </authorList>
    </citation>
    <scope>NUCLEOTIDE SEQUENCE [LARGE SCALE GENOMIC DNA]</scope>
    <source>
        <strain evidence="9 15">JCM1046</strain>
    </source>
</reference>
<dbReference type="Proteomes" id="UP001213566">
    <property type="component" value="Unassembled WGS sequence"/>
</dbReference>
<dbReference type="KEGG" id="lsj:LSJ_0024"/>
<dbReference type="PANTHER" id="PTHR16119:SF17">
    <property type="entry name" value="TRANSMEMBRANE PROTEIN 144"/>
    <property type="match status" value="1"/>
</dbReference>
<dbReference type="EMBL" id="JARKHV010000004">
    <property type="protein sequence ID" value="MDF4186591.1"/>
    <property type="molecule type" value="Genomic_DNA"/>
</dbReference>
<reference evidence="14" key="6">
    <citation type="submission" date="2023-04" db="EMBL/GenBank/DDBJ databases">
        <title>Four porcine-derived lactic acid bacteria strains analyses and their evaluation as potential probiotics based on genomics.</title>
        <authorList>
            <person name="Niu D."/>
        </authorList>
    </citation>
    <scope>NUCLEOTIDE SEQUENCE</scope>
    <source>
        <strain evidence="14">ZSA5</strain>
    </source>
</reference>
<keyword evidence="6 8" id="KW-1133">Transmembrane helix</keyword>
<sequence>MNIIIALIPAVCWGIFPLIASKTGGGPANQILGTGLGATLVGLIVFAIMHPTITASAFIWAFMAGACWTIGQIGQFISMKPERMGVTTTMPISAGFQLVGNSLIGMLFLGNWSGTTAKIIGLVALAIVVVGVVLTAVTDDNKSEAASVKDVLFLLVTTVGYWIYSSFPNLPAVRHVSPTALYLPEMLGILCGALIFVFATRETSALTARESWAGMIGGAIWGIAAFAYIFSAQENGTSSAFIYTQLSVVISTLGGMLFLHERKTSRELGFTLAGLVLLVVGSVITGFI</sequence>
<evidence type="ECO:0000256" key="3">
    <source>
        <dbReference type="ARBA" id="ARBA00022448"/>
    </source>
</evidence>
<proteinExistence type="inferred from homology"/>
<dbReference type="EMBL" id="CP020858">
    <property type="protein sequence ID" value="ARU20109.1"/>
    <property type="molecule type" value="Genomic_DNA"/>
</dbReference>
<keyword evidence="5 8" id="KW-0812">Transmembrane</keyword>
<evidence type="ECO:0000313" key="13">
    <source>
        <dbReference type="EMBL" id="OQQ92772.1"/>
    </source>
</evidence>
<reference evidence="10 16" key="2">
    <citation type="submission" date="2016-09" db="EMBL/GenBank/DDBJ databases">
        <title>Complete Genome Sequence of Lactobacillus salivarius Jin.</title>
        <authorList>
            <person name="Jin N."/>
            <person name="Li C."/>
            <person name="Wang M."/>
            <person name="Ren D."/>
            <person name="Di Y."/>
            <person name="Pan R."/>
            <person name="Du S."/>
            <person name="Lu H."/>
            <person name="Li X."/>
            <person name="Tian M."/>
        </authorList>
    </citation>
    <scope>NUCLEOTIDE SEQUENCE [LARGE SCALE GENOMIC DNA]</scope>
    <source>
        <strain evidence="10 16">CICC 23174</strain>
    </source>
</reference>
<feature type="transmembrane region" description="Helical" evidence="8">
    <location>
        <begin position="119"/>
        <end position="138"/>
    </location>
</feature>
<feature type="transmembrane region" description="Helical" evidence="8">
    <location>
        <begin position="92"/>
        <end position="113"/>
    </location>
</feature>
<dbReference type="RefSeq" id="WP_003707369.1">
    <property type="nucleotide sequence ID" value="NZ_CP007646.1"/>
</dbReference>
<dbReference type="Proteomes" id="UP000029488">
    <property type="component" value="Chromosome"/>
</dbReference>
<comment type="subcellular location">
    <subcellularLocation>
        <location evidence="1">Cell membrane</location>
        <topology evidence="1">Multi-pass membrane protein</topology>
    </subcellularLocation>
</comment>
<dbReference type="EMBL" id="CP017107">
    <property type="protein sequence ID" value="AOO73138.1"/>
    <property type="molecule type" value="Genomic_DNA"/>
</dbReference>
<dbReference type="Proteomes" id="UP001231316">
    <property type="component" value="Chromosome"/>
</dbReference>
<evidence type="ECO:0000256" key="8">
    <source>
        <dbReference type="SAM" id="Phobius"/>
    </source>
</evidence>
<keyword evidence="7 8" id="KW-0472">Membrane</keyword>
<dbReference type="Pfam" id="PF06800">
    <property type="entry name" value="Sugar_transport"/>
    <property type="match status" value="1"/>
</dbReference>
<dbReference type="InterPro" id="IPR010651">
    <property type="entry name" value="Sugar_transport"/>
</dbReference>
<protein>
    <submittedName>
        <fullName evidence="10 12">Sugar transporter</fullName>
    </submittedName>
    <submittedName>
        <fullName evidence="9">Glucose uptake protein</fullName>
    </submittedName>
</protein>
<dbReference type="EMBL" id="NBEF01000002">
    <property type="protein sequence ID" value="OQQ92772.1"/>
    <property type="molecule type" value="Genomic_DNA"/>
</dbReference>
<dbReference type="GO" id="GO:0015144">
    <property type="term" value="F:carbohydrate transmembrane transporter activity"/>
    <property type="evidence" value="ECO:0007669"/>
    <property type="project" value="InterPro"/>
</dbReference>
<evidence type="ECO:0000256" key="6">
    <source>
        <dbReference type="ARBA" id="ARBA00022989"/>
    </source>
</evidence>
<accession>A0A089RT21</accession>
<evidence type="ECO:0000313" key="12">
    <source>
        <dbReference type="EMBL" id="MDF4186591.1"/>
    </source>
</evidence>
<dbReference type="Proteomes" id="UP000192575">
    <property type="component" value="Unassembled WGS sequence"/>
</dbReference>
<name>A0A089RT21_9LACO</name>
<dbReference type="GeneID" id="89464741"/>
<dbReference type="SUPFAM" id="SSF103481">
    <property type="entry name" value="Multidrug resistance efflux transporter EmrE"/>
    <property type="match status" value="2"/>
</dbReference>
<feature type="transmembrane region" description="Helical" evidence="8">
    <location>
        <begin position="150"/>
        <end position="167"/>
    </location>
</feature>
<evidence type="ECO:0000313" key="10">
    <source>
        <dbReference type="EMBL" id="AOO73138.1"/>
    </source>
</evidence>
<keyword evidence="3" id="KW-0813">Transport</keyword>